<evidence type="ECO:0000313" key="1">
    <source>
        <dbReference type="EMBL" id="QSQ12180.1"/>
    </source>
</evidence>
<evidence type="ECO:0008006" key="3">
    <source>
        <dbReference type="Google" id="ProtNLM"/>
    </source>
</evidence>
<name>A0ABX7N0E6_9BACT</name>
<reference evidence="1 2" key="1">
    <citation type="submission" date="2021-02" db="EMBL/GenBank/DDBJ databases">
        <title>De Novo genome assembly of isolated myxobacteria.</title>
        <authorList>
            <person name="Stevens D.C."/>
        </authorList>
    </citation>
    <scope>NUCLEOTIDE SEQUENCE [LARGE SCALE GENOMIC DNA]</scope>
    <source>
        <strain evidence="1 2">SCHIC003</strain>
    </source>
</reference>
<dbReference type="RefSeq" id="WP_206713910.1">
    <property type="nucleotide sequence ID" value="NZ_CP071091.1"/>
</dbReference>
<organism evidence="1 2">
    <name type="scientific">Myxococcus landrumensis</name>
    <dbReference type="NCBI Taxonomy" id="2813577"/>
    <lineage>
        <taxon>Bacteria</taxon>
        <taxon>Pseudomonadati</taxon>
        <taxon>Myxococcota</taxon>
        <taxon>Myxococcia</taxon>
        <taxon>Myxococcales</taxon>
        <taxon>Cystobacterineae</taxon>
        <taxon>Myxococcaceae</taxon>
        <taxon>Myxococcus</taxon>
    </lineage>
</organism>
<sequence>MIRLPEKPLPAEAREGLVKYQRELDAVADYAERVAQAKKRFSVFNKIGNPVFDHVKATLSDMCAGARRCAYCEDSVADEVEHIRPKTLYPEVAFAWANYLYACGVCNPRKNDHFAVFAEGTNVLTDVRRERGAPVEPPVAGRPVFLDPRVEDPTEFLELDLRDTFYFVPKGRSGTEAYQRAEYTITVLQLNVREVLPQSRRAAYWDYMAHLGNYLRAKTQGFSQEALDALVARVRTRQHPTVWAEMKRQHARLPEVLRMFEQVPEALKW</sequence>
<keyword evidence="2" id="KW-1185">Reference proteome</keyword>
<protein>
    <recommendedName>
        <fullName evidence="3">TIGR02646 family protein</fullName>
    </recommendedName>
</protein>
<proteinExistence type="predicted"/>
<dbReference type="Gene3D" id="1.10.30.50">
    <property type="match status" value="1"/>
</dbReference>
<dbReference type="Proteomes" id="UP000663090">
    <property type="component" value="Chromosome"/>
</dbReference>
<accession>A0ABX7N0E6</accession>
<gene>
    <name evidence="1" type="ORF">JY572_27940</name>
</gene>
<evidence type="ECO:0000313" key="2">
    <source>
        <dbReference type="Proteomes" id="UP000663090"/>
    </source>
</evidence>
<dbReference type="EMBL" id="CP071091">
    <property type="protein sequence ID" value="QSQ12180.1"/>
    <property type="molecule type" value="Genomic_DNA"/>
</dbReference>